<dbReference type="AlphaFoldDB" id="A0AAD4DVP1"/>
<organism evidence="2 3">
    <name type="scientific">Suillus fuscotomentosus</name>
    <dbReference type="NCBI Taxonomy" id="1912939"/>
    <lineage>
        <taxon>Eukaryota</taxon>
        <taxon>Fungi</taxon>
        <taxon>Dikarya</taxon>
        <taxon>Basidiomycota</taxon>
        <taxon>Agaricomycotina</taxon>
        <taxon>Agaricomycetes</taxon>
        <taxon>Agaricomycetidae</taxon>
        <taxon>Boletales</taxon>
        <taxon>Suillineae</taxon>
        <taxon>Suillaceae</taxon>
        <taxon>Suillus</taxon>
    </lineage>
</organism>
<feature type="region of interest" description="Disordered" evidence="1">
    <location>
        <begin position="86"/>
        <end position="113"/>
    </location>
</feature>
<dbReference type="Proteomes" id="UP001195769">
    <property type="component" value="Unassembled WGS sequence"/>
</dbReference>
<reference evidence="2" key="1">
    <citation type="journal article" date="2020" name="New Phytol.">
        <title>Comparative genomics reveals dynamic genome evolution in host specialist ectomycorrhizal fungi.</title>
        <authorList>
            <person name="Lofgren L.A."/>
            <person name="Nguyen N.H."/>
            <person name="Vilgalys R."/>
            <person name="Ruytinx J."/>
            <person name="Liao H.L."/>
            <person name="Branco S."/>
            <person name="Kuo A."/>
            <person name="LaButti K."/>
            <person name="Lipzen A."/>
            <person name="Andreopoulos W."/>
            <person name="Pangilinan J."/>
            <person name="Riley R."/>
            <person name="Hundley H."/>
            <person name="Na H."/>
            <person name="Barry K."/>
            <person name="Grigoriev I.V."/>
            <person name="Stajich J.E."/>
            <person name="Kennedy P.G."/>
        </authorList>
    </citation>
    <scope>NUCLEOTIDE SEQUENCE</scope>
    <source>
        <strain evidence="2">FC203</strain>
    </source>
</reference>
<evidence type="ECO:0000313" key="3">
    <source>
        <dbReference type="Proteomes" id="UP001195769"/>
    </source>
</evidence>
<keyword evidence="3" id="KW-1185">Reference proteome</keyword>
<dbReference type="RefSeq" id="XP_041220587.1">
    <property type="nucleotide sequence ID" value="XM_041367986.1"/>
</dbReference>
<comment type="caution">
    <text evidence="2">The sequence shown here is derived from an EMBL/GenBank/DDBJ whole genome shotgun (WGS) entry which is preliminary data.</text>
</comment>
<accession>A0AAD4DVP1</accession>
<dbReference type="GeneID" id="64662284"/>
<proteinExistence type="predicted"/>
<name>A0AAD4DVP1_9AGAM</name>
<evidence type="ECO:0000313" key="2">
    <source>
        <dbReference type="EMBL" id="KAG1895011.1"/>
    </source>
</evidence>
<gene>
    <name evidence="2" type="ORF">F5891DRAFT_1194674</name>
</gene>
<dbReference type="EMBL" id="JABBWK010000072">
    <property type="protein sequence ID" value="KAG1895011.1"/>
    <property type="molecule type" value="Genomic_DNA"/>
</dbReference>
<sequence>MRFHWQRRCLRIFLIGTGNYKTIPLKDIYSPSLLPSLHRDLRIKVGDALGIDVGLDDFDQDPIAEGDANQVQENGADSIGSIEGSINRAEAGDDGPDVDVNHDGDEEEDGLEGNVSGTAEMYELNPNDLGFGGHGKRTIFTSTKLWRFVDALLEGVRKMGKAEAEELNDGTPVENIIRNILVEYFQQEEDRSEAAFQHQSPVADENSDRSTLVVNMPAPHSCSTHISLVLNRYCN</sequence>
<protein>
    <submittedName>
        <fullName evidence="2">Uncharacterized protein</fullName>
    </submittedName>
</protein>
<evidence type="ECO:0000256" key="1">
    <source>
        <dbReference type="SAM" id="MobiDB-lite"/>
    </source>
</evidence>